<dbReference type="InterPro" id="IPR000537">
    <property type="entry name" value="UbiA_prenyltransferase"/>
</dbReference>
<keyword evidence="4 12" id="KW-0808">Transferase</keyword>
<evidence type="ECO:0000256" key="11">
    <source>
        <dbReference type="SAM" id="Phobius"/>
    </source>
</evidence>
<evidence type="ECO:0000256" key="5">
    <source>
        <dbReference type="ARBA" id="ARBA00022692"/>
    </source>
</evidence>
<dbReference type="NCBIfam" id="TIGR01473">
    <property type="entry name" value="cyoE_ctaB"/>
    <property type="match status" value="1"/>
</dbReference>
<evidence type="ECO:0000256" key="10">
    <source>
        <dbReference type="ARBA" id="ARBA00042475"/>
    </source>
</evidence>
<dbReference type="HAMAP" id="MF_00154">
    <property type="entry name" value="CyoE_CtaB"/>
    <property type="match status" value="1"/>
</dbReference>
<dbReference type="CDD" id="cd13957">
    <property type="entry name" value="PT_UbiA_Cox10"/>
    <property type="match status" value="1"/>
</dbReference>
<dbReference type="PANTHER" id="PTHR43448:SF7">
    <property type="entry name" value="4-HYDROXYBENZOATE SOLANESYLTRANSFERASE"/>
    <property type="match status" value="1"/>
</dbReference>
<dbReference type="FunFam" id="1.10.357.140:FF:000001">
    <property type="entry name" value="Protoheme IX farnesyltransferase"/>
    <property type="match status" value="1"/>
</dbReference>
<keyword evidence="3" id="KW-1003">Cell membrane</keyword>
<feature type="transmembrane region" description="Helical" evidence="11">
    <location>
        <begin position="145"/>
        <end position="166"/>
    </location>
</feature>
<dbReference type="AlphaFoldDB" id="A0A3B0WNC5"/>
<feature type="transmembrane region" description="Helical" evidence="11">
    <location>
        <begin position="49"/>
        <end position="70"/>
    </location>
</feature>
<dbReference type="Gene3D" id="1.10.357.140">
    <property type="entry name" value="UbiA prenyltransferase"/>
    <property type="match status" value="1"/>
</dbReference>
<evidence type="ECO:0000256" key="8">
    <source>
        <dbReference type="ARBA" id="ARBA00023136"/>
    </source>
</evidence>
<feature type="transmembrane region" description="Helical" evidence="11">
    <location>
        <begin position="241"/>
        <end position="259"/>
    </location>
</feature>
<evidence type="ECO:0000256" key="2">
    <source>
        <dbReference type="ARBA" id="ARBA00004919"/>
    </source>
</evidence>
<organism evidence="12">
    <name type="scientific">hydrothermal vent metagenome</name>
    <dbReference type="NCBI Taxonomy" id="652676"/>
    <lineage>
        <taxon>unclassified sequences</taxon>
        <taxon>metagenomes</taxon>
        <taxon>ecological metagenomes</taxon>
    </lineage>
</organism>
<feature type="transmembrane region" description="Helical" evidence="11">
    <location>
        <begin position="24"/>
        <end position="43"/>
    </location>
</feature>
<name>A0A3B0WNC5_9ZZZZ</name>
<keyword evidence="6 11" id="KW-1133">Transmembrane helix</keyword>
<feature type="transmembrane region" description="Helical" evidence="11">
    <location>
        <begin position="279"/>
        <end position="299"/>
    </location>
</feature>
<keyword evidence="8 11" id="KW-0472">Membrane</keyword>
<feature type="transmembrane region" description="Helical" evidence="11">
    <location>
        <begin position="91"/>
        <end position="114"/>
    </location>
</feature>
<dbReference type="PANTHER" id="PTHR43448">
    <property type="entry name" value="PROTOHEME IX FARNESYLTRANSFERASE, MITOCHONDRIAL"/>
    <property type="match status" value="1"/>
</dbReference>
<evidence type="ECO:0000256" key="3">
    <source>
        <dbReference type="ARBA" id="ARBA00022475"/>
    </source>
</evidence>
<proteinExistence type="inferred from homology"/>
<dbReference type="Pfam" id="PF01040">
    <property type="entry name" value="UbiA"/>
    <property type="match status" value="1"/>
</dbReference>
<evidence type="ECO:0000256" key="1">
    <source>
        <dbReference type="ARBA" id="ARBA00004651"/>
    </source>
</evidence>
<comment type="pathway">
    <text evidence="2">Porphyrin-containing compound metabolism; heme O biosynthesis; heme O from protoheme: step 1/1.</text>
</comment>
<comment type="subcellular location">
    <subcellularLocation>
        <location evidence="1">Cell membrane</location>
        <topology evidence="1">Multi-pass membrane protein</topology>
    </subcellularLocation>
</comment>
<evidence type="ECO:0000256" key="7">
    <source>
        <dbReference type="ARBA" id="ARBA00023133"/>
    </source>
</evidence>
<evidence type="ECO:0000313" key="12">
    <source>
        <dbReference type="EMBL" id="VAW56821.1"/>
    </source>
</evidence>
<dbReference type="EMBL" id="UOFF01000285">
    <property type="protein sequence ID" value="VAW56821.1"/>
    <property type="molecule type" value="Genomic_DNA"/>
</dbReference>
<dbReference type="GO" id="GO:0006783">
    <property type="term" value="P:heme biosynthetic process"/>
    <property type="evidence" value="ECO:0007669"/>
    <property type="project" value="UniProtKB-KW"/>
</dbReference>
<keyword evidence="5 11" id="KW-0812">Transmembrane</keyword>
<dbReference type="GO" id="GO:0005886">
    <property type="term" value="C:plasma membrane"/>
    <property type="evidence" value="ECO:0007669"/>
    <property type="project" value="UniProtKB-SubCell"/>
</dbReference>
<dbReference type="PROSITE" id="PS00943">
    <property type="entry name" value="UBIA"/>
    <property type="match status" value="1"/>
</dbReference>
<feature type="transmembrane region" description="Helical" evidence="11">
    <location>
        <begin position="213"/>
        <end position="235"/>
    </location>
</feature>
<sequence length="303" mass="33360">MSEATVSTSTFKWKNYYNLCKPKVVYLIIFTAIVGMLLSTPGALPLDTFIAACLGIGLASASGAALNHWVDQRIDVVMERTSNRPLPQGELSSRQALIFALSLAVIAMVILLIWTNVLTTLLTLTSLVGYAVIYTMFLKRSTPQNIVLGGAAGAAPPLLGWAAMTGEVNGEALLLFLIIFVWTPPHFWALAIKRKDEYARAGLPMLPVTHGVTFTKLHIVLYTMMLIAVSLMPFVIKMTGLIYFSGALALGLGFLYYAVKLYNTGESDKYAMKTFGYSIFYLSALFGLLLLDHYARIIIRFFM</sequence>
<evidence type="ECO:0000256" key="6">
    <source>
        <dbReference type="ARBA" id="ARBA00022989"/>
    </source>
</evidence>
<dbReference type="InterPro" id="IPR044878">
    <property type="entry name" value="UbiA_sf"/>
</dbReference>
<keyword evidence="7" id="KW-0350">Heme biosynthesis</keyword>
<dbReference type="InterPro" id="IPR030470">
    <property type="entry name" value="UbiA_prenylTrfase_CS"/>
</dbReference>
<evidence type="ECO:0000256" key="9">
    <source>
        <dbReference type="ARBA" id="ARBA00040810"/>
    </source>
</evidence>
<feature type="transmembrane region" description="Helical" evidence="11">
    <location>
        <begin position="172"/>
        <end position="192"/>
    </location>
</feature>
<dbReference type="InterPro" id="IPR006369">
    <property type="entry name" value="Protohaem_IX_farnesylTrfase"/>
</dbReference>
<protein>
    <recommendedName>
        <fullName evidence="9">Protoheme IX farnesyltransferase</fullName>
    </recommendedName>
    <alternativeName>
        <fullName evidence="10">Heme B farnesyltransferase</fullName>
    </alternativeName>
</protein>
<feature type="transmembrane region" description="Helical" evidence="11">
    <location>
        <begin position="120"/>
        <end position="138"/>
    </location>
</feature>
<reference evidence="12" key="1">
    <citation type="submission" date="2018-06" db="EMBL/GenBank/DDBJ databases">
        <authorList>
            <person name="Zhirakovskaya E."/>
        </authorList>
    </citation>
    <scope>NUCLEOTIDE SEQUENCE</scope>
</reference>
<evidence type="ECO:0000256" key="4">
    <source>
        <dbReference type="ARBA" id="ARBA00022679"/>
    </source>
</evidence>
<accession>A0A3B0WNC5</accession>
<dbReference type="GO" id="GO:0008495">
    <property type="term" value="F:protoheme IX farnesyltransferase activity"/>
    <property type="evidence" value="ECO:0007669"/>
    <property type="project" value="InterPro"/>
</dbReference>
<dbReference type="NCBIfam" id="NF003349">
    <property type="entry name" value="PRK04375.1-2"/>
    <property type="match status" value="1"/>
</dbReference>
<gene>
    <name evidence="12" type="ORF">MNBD_GAMMA07-1265</name>
</gene>